<dbReference type="RefSeq" id="XP_013891790.1">
    <property type="nucleotide sequence ID" value="XM_014036336.1"/>
</dbReference>
<dbReference type="GeneID" id="25732830"/>
<keyword evidence="3" id="KW-1185">Reference proteome</keyword>
<feature type="region of interest" description="Disordered" evidence="1">
    <location>
        <begin position="85"/>
        <end position="155"/>
    </location>
</feature>
<dbReference type="EMBL" id="KK105332">
    <property type="protein sequence ID" value="KIY92770.1"/>
    <property type="molecule type" value="Genomic_DNA"/>
</dbReference>
<dbReference type="KEGG" id="mng:MNEG_15193"/>
<evidence type="ECO:0000256" key="1">
    <source>
        <dbReference type="SAM" id="MobiDB-lite"/>
    </source>
</evidence>
<gene>
    <name evidence="2" type="ORF">MNEG_15193</name>
</gene>
<feature type="compositionally biased region" description="Gly residues" evidence="1">
    <location>
        <begin position="87"/>
        <end position="98"/>
    </location>
</feature>
<feature type="non-terminal residue" evidence="2">
    <location>
        <position position="155"/>
    </location>
</feature>
<dbReference type="AlphaFoldDB" id="A0A0D2MBQ8"/>
<dbReference type="Proteomes" id="UP000054498">
    <property type="component" value="Unassembled WGS sequence"/>
</dbReference>
<reference evidence="2 3" key="1">
    <citation type="journal article" date="2013" name="BMC Genomics">
        <title>Reconstruction of the lipid metabolism for the microalga Monoraphidium neglectum from its genome sequence reveals characteristics suitable for biofuel production.</title>
        <authorList>
            <person name="Bogen C."/>
            <person name="Al-Dilaimi A."/>
            <person name="Albersmeier A."/>
            <person name="Wichmann J."/>
            <person name="Grundmann M."/>
            <person name="Rupp O."/>
            <person name="Lauersen K.J."/>
            <person name="Blifernez-Klassen O."/>
            <person name="Kalinowski J."/>
            <person name="Goesmann A."/>
            <person name="Mussgnug J.H."/>
            <person name="Kruse O."/>
        </authorList>
    </citation>
    <scope>NUCLEOTIDE SEQUENCE [LARGE SCALE GENOMIC DNA]</scope>
    <source>
        <strain evidence="2 3">SAG 48.87</strain>
    </source>
</reference>
<protein>
    <submittedName>
        <fullName evidence="2">Uncharacterized protein</fullName>
    </submittedName>
</protein>
<accession>A0A0D2MBQ8</accession>
<evidence type="ECO:0000313" key="2">
    <source>
        <dbReference type="EMBL" id="KIY92770.1"/>
    </source>
</evidence>
<proteinExistence type="predicted"/>
<organism evidence="2 3">
    <name type="scientific">Monoraphidium neglectum</name>
    <dbReference type="NCBI Taxonomy" id="145388"/>
    <lineage>
        <taxon>Eukaryota</taxon>
        <taxon>Viridiplantae</taxon>
        <taxon>Chlorophyta</taxon>
        <taxon>core chlorophytes</taxon>
        <taxon>Chlorophyceae</taxon>
        <taxon>CS clade</taxon>
        <taxon>Sphaeropleales</taxon>
        <taxon>Selenastraceae</taxon>
        <taxon>Monoraphidium</taxon>
    </lineage>
</organism>
<name>A0A0D2MBQ8_9CHLO</name>
<evidence type="ECO:0000313" key="3">
    <source>
        <dbReference type="Proteomes" id="UP000054498"/>
    </source>
</evidence>
<sequence length="155" mass="15606">MGAGMPPQVKVSWSAAIAASASRAVAILTRPHPLLLGPAPAAATVAAPGAAWPARKHLTASTRPKAAKSDLMSFSVALCGARAKNSCGGGGSHGGGGNMRVVSSTRDDDGEERPTPGPPPQGKRIVQESAARGRSPQQAAPCTRPAGRPTVRFSV</sequence>